<dbReference type="OrthoDB" id="279005at2"/>
<keyword evidence="5" id="KW-1185">Reference proteome</keyword>
<dbReference type="EMBL" id="CP002292">
    <property type="protein sequence ID" value="ADP72020.1"/>
    <property type="molecule type" value="Genomic_DNA"/>
</dbReference>
<dbReference type="Pfam" id="PF03432">
    <property type="entry name" value="Relaxase"/>
    <property type="match status" value="1"/>
</dbReference>
<evidence type="ECO:0000259" key="1">
    <source>
        <dbReference type="Pfam" id="PF03432"/>
    </source>
</evidence>
<dbReference type="AlphaFoldDB" id="E3I8P1"/>
<dbReference type="KEGG" id="rva:Rvan_2811"/>
<dbReference type="HOGENOM" id="CLU_022651_0_0_5"/>
<feature type="domain" description="TraI-like middle" evidence="3">
    <location>
        <begin position="187"/>
        <end position="278"/>
    </location>
</feature>
<reference evidence="5" key="1">
    <citation type="journal article" date="2011" name="J. Bacteriol.">
        <title>Genome sequences of eight morphologically diverse alphaproteobacteria.</title>
        <authorList>
            <consortium name="US DOE Joint Genome Institute"/>
            <person name="Brown P.J."/>
            <person name="Kysela D.T."/>
            <person name="Buechlein A."/>
            <person name="Hemmerich C."/>
            <person name="Brun Y.V."/>
        </authorList>
    </citation>
    <scope>NUCLEOTIDE SEQUENCE [LARGE SCALE GENOMIC DNA]</scope>
    <source>
        <strain evidence="5">ATCC 17100 / ATH 3.1.1 / DSM 162 / LMG 4299</strain>
    </source>
</reference>
<dbReference type="InterPro" id="IPR040677">
    <property type="entry name" value="LPD7"/>
</dbReference>
<accession>E3I8P1</accession>
<sequence length="543" mass="59628">MIAKRILRPKAASNFGRLGAYILGDGQTPSETLTTRTFSYILDGQEGAGRVGIVRVTNCMSEAPDLAIKEILVTQALNKRSRSDRTYHLVVSFEPGETPTPAQLEDIENELCAAVGLGRHQRISALHLDRAHLHLHIAINKIDPERLRCVEPYYDKRKLMAACVSLELKHGLAQTNHGNSKRKRPKGRAADLEAHAAEASFLSFVKDKIEAPLLAALGEKADWRDIHAIMARDGLILKRRGAGLVIADAKSRLAVKASTVNRAFSMKELTSRLGAFQPGLAEPAIVQDGYGRAPLYPLNTASLYVDYVRQRQQGLEARHKSREVSAAARNEAYAAFAKRRFEVSRSGLTRLGKKARRAELRLMRSRALAALADTRREREAAIEEAYFFTWVSYLQARAKGGDQKALRALRASAAPGAKTAAALLTAKDAEAARTVILQDLNPVCQRNGELVYRLADGGAVTDDKLRIRIEKASYQATIIALTLGAQRFRGQALAVEGTGAFKRQAVEAAAALSLAITFSDPAMEAERQRLMMKNTPRPRLSRP</sequence>
<dbReference type="STRING" id="648757.Rvan_2811"/>
<dbReference type="Pfam" id="PF18821">
    <property type="entry name" value="LPD7"/>
    <property type="match status" value="1"/>
</dbReference>
<dbReference type="RefSeq" id="WP_013420391.1">
    <property type="nucleotide sequence ID" value="NC_014664.1"/>
</dbReference>
<proteinExistence type="predicted"/>
<gene>
    <name evidence="4" type="ordered locus">Rvan_2811</name>
</gene>
<dbReference type="Pfam" id="PF22863">
    <property type="entry name" value="TraI_middle"/>
    <property type="match status" value="1"/>
</dbReference>
<feature type="domain" description="Large polyvalent protein-associated" evidence="2">
    <location>
        <begin position="444"/>
        <end position="530"/>
    </location>
</feature>
<protein>
    <submittedName>
        <fullName evidence="4">Relaxase/mobilization nuclease family protein</fullName>
    </submittedName>
</protein>
<dbReference type="eggNOG" id="COG3843">
    <property type="taxonomic scope" value="Bacteria"/>
</dbReference>
<dbReference type="NCBIfam" id="NF041893">
    <property type="entry name" value="TraI_MobP_relax"/>
    <property type="match status" value="1"/>
</dbReference>
<evidence type="ECO:0000259" key="2">
    <source>
        <dbReference type="Pfam" id="PF18821"/>
    </source>
</evidence>
<evidence type="ECO:0000313" key="5">
    <source>
        <dbReference type="Proteomes" id="UP000001399"/>
    </source>
</evidence>
<dbReference type="InterPro" id="IPR054462">
    <property type="entry name" value="TraI_M"/>
</dbReference>
<feature type="domain" description="MobA/VirD2-like nuclease" evidence="1">
    <location>
        <begin position="40"/>
        <end position="172"/>
    </location>
</feature>
<dbReference type="Proteomes" id="UP000001399">
    <property type="component" value="Chromosome"/>
</dbReference>
<dbReference type="InterPro" id="IPR005094">
    <property type="entry name" value="Endonuclease_MobA/VirD2"/>
</dbReference>
<name>E3I8P1_RHOVT</name>
<organism evidence="4 5">
    <name type="scientific">Rhodomicrobium vannielii (strain ATCC 17100 / DSM 162 / LMG 4299 / NCIMB 10020 / ATH 3.1.1)</name>
    <dbReference type="NCBI Taxonomy" id="648757"/>
    <lineage>
        <taxon>Bacteria</taxon>
        <taxon>Pseudomonadati</taxon>
        <taxon>Pseudomonadota</taxon>
        <taxon>Alphaproteobacteria</taxon>
        <taxon>Hyphomicrobiales</taxon>
        <taxon>Hyphomicrobiaceae</taxon>
        <taxon>Rhodomicrobium</taxon>
    </lineage>
</organism>
<evidence type="ECO:0000259" key="3">
    <source>
        <dbReference type="Pfam" id="PF22863"/>
    </source>
</evidence>
<dbReference type="InterPro" id="IPR049751">
    <property type="entry name" value="TraI/MobA_relaxases"/>
</dbReference>
<evidence type="ECO:0000313" key="4">
    <source>
        <dbReference type="EMBL" id="ADP72020.1"/>
    </source>
</evidence>